<organism evidence="2 3">
    <name type="scientific">Halogranum amylolyticum</name>
    <dbReference type="NCBI Taxonomy" id="660520"/>
    <lineage>
        <taxon>Archaea</taxon>
        <taxon>Methanobacteriati</taxon>
        <taxon>Methanobacteriota</taxon>
        <taxon>Stenosarchaea group</taxon>
        <taxon>Halobacteria</taxon>
        <taxon>Halobacteriales</taxon>
        <taxon>Haloferacaceae</taxon>
    </lineage>
</organism>
<name>A0A1H8RH32_9EURY</name>
<keyword evidence="1" id="KW-1133">Transmembrane helix</keyword>
<feature type="transmembrane region" description="Helical" evidence="1">
    <location>
        <begin position="91"/>
        <end position="115"/>
    </location>
</feature>
<evidence type="ECO:0000256" key="1">
    <source>
        <dbReference type="SAM" id="Phobius"/>
    </source>
</evidence>
<gene>
    <name evidence="2" type="ORF">SAMN04487948_10413</name>
</gene>
<keyword evidence="1" id="KW-0812">Transmembrane</keyword>
<dbReference type="Proteomes" id="UP000199126">
    <property type="component" value="Unassembled WGS sequence"/>
</dbReference>
<evidence type="ECO:0000313" key="2">
    <source>
        <dbReference type="EMBL" id="SEO65632.1"/>
    </source>
</evidence>
<dbReference type="OrthoDB" id="205278at2157"/>
<keyword evidence="1" id="KW-0472">Membrane</keyword>
<dbReference type="RefSeq" id="WP_089823086.1">
    <property type="nucleotide sequence ID" value="NZ_FODV01000004.1"/>
</dbReference>
<feature type="transmembrane region" description="Helical" evidence="1">
    <location>
        <begin position="35"/>
        <end position="55"/>
    </location>
</feature>
<protein>
    <submittedName>
        <fullName evidence="2">Uncharacterized protein</fullName>
    </submittedName>
</protein>
<sequence>MALVDSILIAFISLLIGGLGIMVGARLVIDDSASYGYAFVTAAIGALVWAVMSFFVGWLPLIGPILMLIVWVGVINWRYPGGWASAAGVGFVAWLAAVVVLYALSLVGLVAPGALGIPGA</sequence>
<accession>A0A1H8RH32</accession>
<evidence type="ECO:0000313" key="3">
    <source>
        <dbReference type="Proteomes" id="UP000199126"/>
    </source>
</evidence>
<feature type="transmembrane region" description="Helical" evidence="1">
    <location>
        <begin position="6"/>
        <end position="28"/>
    </location>
</feature>
<keyword evidence="3" id="KW-1185">Reference proteome</keyword>
<proteinExistence type="predicted"/>
<dbReference type="AlphaFoldDB" id="A0A1H8RH32"/>
<reference evidence="3" key="1">
    <citation type="submission" date="2016-10" db="EMBL/GenBank/DDBJ databases">
        <authorList>
            <person name="Varghese N."/>
            <person name="Submissions S."/>
        </authorList>
    </citation>
    <scope>NUCLEOTIDE SEQUENCE [LARGE SCALE GENOMIC DNA]</scope>
    <source>
        <strain evidence="3">CGMCC 1.10121</strain>
    </source>
</reference>
<dbReference type="EMBL" id="FODV01000004">
    <property type="protein sequence ID" value="SEO65632.1"/>
    <property type="molecule type" value="Genomic_DNA"/>
</dbReference>